<keyword evidence="3" id="KW-1185">Reference proteome</keyword>
<dbReference type="InterPro" id="IPR000866">
    <property type="entry name" value="AhpC/TSA"/>
</dbReference>
<evidence type="ECO:0000313" key="3">
    <source>
        <dbReference type="Proteomes" id="UP000829517"/>
    </source>
</evidence>
<dbReference type="Gene3D" id="3.40.30.10">
    <property type="entry name" value="Glutaredoxin"/>
    <property type="match status" value="1"/>
</dbReference>
<comment type="caution">
    <text evidence="2">The sequence shown here is derived from an EMBL/GenBank/DDBJ whole genome shotgun (WGS) entry which is preliminary data.</text>
</comment>
<dbReference type="Proteomes" id="UP000829517">
    <property type="component" value="Unassembled WGS sequence"/>
</dbReference>
<dbReference type="Pfam" id="PF00578">
    <property type="entry name" value="AhpC-TSA"/>
    <property type="match status" value="1"/>
</dbReference>
<evidence type="ECO:0000313" key="2">
    <source>
        <dbReference type="EMBL" id="MCF8714410.1"/>
    </source>
</evidence>
<dbReference type="InterPro" id="IPR013766">
    <property type="entry name" value="Thioredoxin_domain"/>
</dbReference>
<dbReference type="SUPFAM" id="SSF52833">
    <property type="entry name" value="Thioredoxin-like"/>
    <property type="match status" value="1"/>
</dbReference>
<sequence>MLIPTKKVPNLKVALTNGDQWELSSQLGENFTMIVYYRGLHCPVCKNYLEDLAKKLEDFKERGVNVIAVSANTKELAIETTEKWRIPGLTLGYGMSIEEAREWGLYVSNGISDKEPKTFFEPGLFLILPDQTLYACSLQSMPFARPEFKDVLNAISYVNKTGYPARGDA</sequence>
<dbReference type="InterPro" id="IPR036249">
    <property type="entry name" value="Thioredoxin-like_sf"/>
</dbReference>
<evidence type="ECO:0000259" key="1">
    <source>
        <dbReference type="PROSITE" id="PS51352"/>
    </source>
</evidence>
<dbReference type="CDD" id="cd02970">
    <property type="entry name" value="PRX_like2"/>
    <property type="match status" value="1"/>
</dbReference>
<feature type="domain" description="Thioredoxin" evidence="1">
    <location>
        <begin position="2"/>
        <end position="160"/>
    </location>
</feature>
<gene>
    <name evidence="2" type="ORF">JM658_06155</name>
</gene>
<dbReference type="RefSeq" id="WP_236958369.1">
    <property type="nucleotide sequence ID" value="NZ_JAETXX010000002.1"/>
</dbReference>
<reference evidence="2 3" key="1">
    <citation type="submission" date="2021-01" db="EMBL/GenBank/DDBJ databases">
        <title>Genome sequencing of Joostella atrarenae M1-2 (= KCTC 23194).</title>
        <authorList>
            <person name="Zakaria M.R."/>
            <person name="Lam M.Q."/>
            <person name="Chong C.S."/>
        </authorList>
    </citation>
    <scope>NUCLEOTIDE SEQUENCE [LARGE SCALE GENOMIC DNA]</scope>
    <source>
        <strain evidence="2 3">M1-2</strain>
    </source>
</reference>
<accession>A0ABS9J1V8</accession>
<proteinExistence type="predicted"/>
<organism evidence="2 3">
    <name type="scientific">Joostella atrarenae</name>
    <dbReference type="NCBI Taxonomy" id="679257"/>
    <lineage>
        <taxon>Bacteria</taxon>
        <taxon>Pseudomonadati</taxon>
        <taxon>Bacteroidota</taxon>
        <taxon>Flavobacteriia</taxon>
        <taxon>Flavobacteriales</taxon>
        <taxon>Flavobacteriaceae</taxon>
        <taxon>Joostella</taxon>
    </lineage>
</organism>
<protein>
    <submittedName>
        <fullName evidence="2">AhpC/TSA family protein</fullName>
    </submittedName>
</protein>
<dbReference type="PROSITE" id="PS51352">
    <property type="entry name" value="THIOREDOXIN_2"/>
    <property type="match status" value="1"/>
</dbReference>
<dbReference type="EMBL" id="JAETXX010000002">
    <property type="protein sequence ID" value="MCF8714410.1"/>
    <property type="molecule type" value="Genomic_DNA"/>
</dbReference>
<name>A0ABS9J1V8_9FLAO</name>